<dbReference type="Proteomes" id="UP001200470">
    <property type="component" value="Unassembled WGS sequence"/>
</dbReference>
<dbReference type="Pfam" id="PF14092">
    <property type="entry name" value="DUF4270"/>
    <property type="match status" value="1"/>
</dbReference>
<evidence type="ECO:0000313" key="1">
    <source>
        <dbReference type="EMBL" id="MCF2563479.1"/>
    </source>
</evidence>
<organism evidence="1 2">
    <name type="scientific">Xylanibacter brevis</name>
    <dbReference type="NCBI Taxonomy" id="83231"/>
    <lineage>
        <taxon>Bacteria</taxon>
        <taxon>Pseudomonadati</taxon>
        <taxon>Bacteroidota</taxon>
        <taxon>Bacteroidia</taxon>
        <taxon>Bacteroidales</taxon>
        <taxon>Prevotellaceae</taxon>
        <taxon>Xylanibacter</taxon>
    </lineage>
</organism>
<dbReference type="InterPro" id="IPR025366">
    <property type="entry name" value="DUF4270"/>
</dbReference>
<gene>
    <name evidence="1" type="ORF">I6E12_05060</name>
</gene>
<accession>A0ABS9CGX1</accession>
<sequence length="478" mass="53599">MAICSCDEETANVGNSISDSADLFAIATDSFQVSSRSLVVDSVISRSEYSYLGRIKDPETGSYITSDYMSQFTLLENESNAIFPPKDSVASLIDNEIVADSCVLNVVVNKWQGDSLAALKLSVFEIGNPVEEGKTYYTNFDPAAKGHIREDGLHENKIFSIVNLQLSDSLRKVQQSGSYYEYVSIPLNKEYTDKDGNTYNNYGTYLMRTYYAHPEYFKNSYNFIHKVCPGFYFKITDGLGLMNEVSRTQLMIYFRGKEGGKTYVGSKTFNGTEEVLQTTRITNDKKTVARLASDNSCTYLKTPAGIFTEVTLPIDDIKRNHENDTITSAKIVFNKMNTQNDLSDNLLQQPTQLLMVEKDSLYSFFENLKVTDNKTSYLATYSSTKNTYTYSNISNLINHLYKKKQAGGSNYTATHPNWNKVVLVPVKTVTTSSTSYYQTTTTITGINNEMSLTSVRLVGGSENAHTPLHITVIYSRNQ</sequence>
<evidence type="ECO:0000313" key="2">
    <source>
        <dbReference type="Proteomes" id="UP001200470"/>
    </source>
</evidence>
<dbReference type="EMBL" id="JADYTN010000008">
    <property type="protein sequence ID" value="MCF2563479.1"/>
    <property type="molecule type" value="Genomic_DNA"/>
</dbReference>
<proteinExistence type="predicted"/>
<name>A0ABS9CGX1_9BACT</name>
<keyword evidence="2" id="KW-1185">Reference proteome</keyword>
<protein>
    <submittedName>
        <fullName evidence="1">DUF4270 domain-containing protein</fullName>
    </submittedName>
</protein>
<reference evidence="1 2" key="1">
    <citation type="submission" date="2020-12" db="EMBL/GenBank/DDBJ databases">
        <title>Whole genome sequences of gut porcine anaerobes.</title>
        <authorList>
            <person name="Kubasova T."/>
            <person name="Jahodarova E."/>
            <person name="Rychlik I."/>
        </authorList>
    </citation>
    <scope>NUCLEOTIDE SEQUENCE [LARGE SCALE GENOMIC DNA]</scope>
    <source>
        <strain evidence="1 2">An925</strain>
    </source>
</reference>
<comment type="caution">
    <text evidence="1">The sequence shown here is derived from an EMBL/GenBank/DDBJ whole genome shotgun (WGS) entry which is preliminary data.</text>
</comment>